<dbReference type="Pfam" id="PF02687">
    <property type="entry name" value="FtsX"/>
    <property type="match status" value="1"/>
</dbReference>
<dbReference type="GO" id="GO:0005886">
    <property type="term" value="C:plasma membrane"/>
    <property type="evidence" value="ECO:0007669"/>
    <property type="project" value="UniProtKB-SubCell"/>
</dbReference>
<evidence type="ECO:0000256" key="2">
    <source>
        <dbReference type="ARBA" id="ARBA00022475"/>
    </source>
</evidence>
<keyword evidence="3 6" id="KW-0812">Transmembrane</keyword>
<evidence type="ECO:0000259" key="8">
    <source>
        <dbReference type="Pfam" id="PF12704"/>
    </source>
</evidence>
<dbReference type="EMBL" id="JPER01000008">
    <property type="protein sequence ID" value="KFZ30157.1"/>
    <property type="molecule type" value="Genomic_DNA"/>
</dbReference>
<feature type="transmembrane region" description="Helical" evidence="6">
    <location>
        <begin position="401"/>
        <end position="420"/>
    </location>
</feature>
<comment type="caution">
    <text evidence="9">The sequence shown here is derived from an EMBL/GenBank/DDBJ whole genome shotgun (WGS) entry which is preliminary data.</text>
</comment>
<evidence type="ECO:0000256" key="5">
    <source>
        <dbReference type="ARBA" id="ARBA00023136"/>
    </source>
</evidence>
<evidence type="ECO:0000313" key="10">
    <source>
        <dbReference type="Proteomes" id="UP000054363"/>
    </source>
</evidence>
<name>A0A094ISN2_9GAMM</name>
<feature type="domain" description="MacB-like periplasmic core" evidence="8">
    <location>
        <begin position="20"/>
        <end position="222"/>
    </location>
</feature>
<comment type="subcellular location">
    <subcellularLocation>
        <location evidence="1">Cell membrane</location>
        <topology evidence="1">Multi-pass membrane protein</topology>
    </subcellularLocation>
</comment>
<dbReference type="OrthoDB" id="8735006at2"/>
<evidence type="ECO:0000259" key="7">
    <source>
        <dbReference type="Pfam" id="PF02687"/>
    </source>
</evidence>
<evidence type="ECO:0000256" key="1">
    <source>
        <dbReference type="ARBA" id="ARBA00004651"/>
    </source>
</evidence>
<dbReference type="eggNOG" id="COG0577">
    <property type="taxonomic scope" value="Bacteria"/>
</dbReference>
<feature type="transmembrane region" description="Helical" evidence="6">
    <location>
        <begin position="21"/>
        <end position="44"/>
    </location>
</feature>
<reference evidence="9 10" key="1">
    <citation type="submission" date="2014-06" db="EMBL/GenBank/DDBJ databases">
        <title>The draft genome sequence of Idiomarina salinarum ISL-52.</title>
        <authorList>
            <person name="Du J."/>
            <person name="Shao Z."/>
        </authorList>
    </citation>
    <scope>NUCLEOTIDE SEQUENCE [LARGE SCALE GENOMIC DNA]</scope>
    <source>
        <strain evidence="9 10">ISL-52</strain>
    </source>
</reference>
<evidence type="ECO:0000256" key="4">
    <source>
        <dbReference type="ARBA" id="ARBA00022989"/>
    </source>
</evidence>
<organism evidence="9 10">
    <name type="scientific">Pseudidiomarina salinarum</name>
    <dbReference type="NCBI Taxonomy" id="435908"/>
    <lineage>
        <taxon>Bacteria</taxon>
        <taxon>Pseudomonadati</taxon>
        <taxon>Pseudomonadota</taxon>
        <taxon>Gammaproteobacteria</taxon>
        <taxon>Alteromonadales</taxon>
        <taxon>Idiomarinaceae</taxon>
        <taxon>Pseudidiomarina</taxon>
    </lineage>
</organism>
<dbReference type="PANTHER" id="PTHR30572:SF18">
    <property type="entry name" value="ABC-TYPE MACROLIDE FAMILY EXPORT SYSTEM PERMEASE COMPONENT 2"/>
    <property type="match status" value="1"/>
</dbReference>
<gene>
    <name evidence="9" type="ORF">IDSA_11385</name>
</gene>
<dbReference type="STRING" id="435908.IDSA_11385"/>
<feature type="domain" description="ABC3 transporter permease C-terminal" evidence="7">
    <location>
        <begin position="314"/>
        <end position="430"/>
    </location>
</feature>
<dbReference type="RefSeq" id="WP_034776921.1">
    <property type="nucleotide sequence ID" value="NZ_JPER01000008.1"/>
</dbReference>
<sequence>MFIYYLRLAMLSLRKNILLTSLMITAIGLGIGAAMTTITVNYLMSADPIPHKSDRLFYVQLDNWDPNSPYQEPNEPPDQVTWLEATNLMAAGKAFRQSAMGQSTLIVEPNRPEQKPFVTRVRMAYADFFPMFDVPFLYGSGWTANDDLDRRLVVVLSKATNDEVFGGVNSVGENLVMEGRSYQVVGVLDDWHPRPKFFDLSTGAFNLPEDLYVPYSLKESLELPSTGNNNCWQPVSEDTFQAFLQSECVNSQFWVEFEDPDDQYEYLAFLDNYVAEQKKLGRFPRETNNRLSNVMDWMENQEVVAEDARMMMYMALMFLIVCLLNTVALLLAKFIGRTGEIALRRAVGASRRTLFAQHLIEAGLIGAAGGLLGLILAWLGLKGINGLYGDQINGLTSLDPNMIALAIGLAVISTILAGLYPTWRACSVPPAGQLKTQ</sequence>
<evidence type="ECO:0000256" key="6">
    <source>
        <dbReference type="SAM" id="Phobius"/>
    </source>
</evidence>
<dbReference type="GO" id="GO:0022857">
    <property type="term" value="F:transmembrane transporter activity"/>
    <property type="evidence" value="ECO:0007669"/>
    <property type="project" value="TreeGrafter"/>
</dbReference>
<keyword evidence="5 6" id="KW-0472">Membrane</keyword>
<protein>
    <submittedName>
        <fullName evidence="9">ABC transporter substrate-binding protein</fullName>
    </submittedName>
</protein>
<keyword evidence="10" id="KW-1185">Reference proteome</keyword>
<feature type="transmembrane region" description="Helical" evidence="6">
    <location>
        <begin position="310"/>
        <end position="335"/>
    </location>
</feature>
<dbReference type="InterPro" id="IPR003838">
    <property type="entry name" value="ABC3_permease_C"/>
</dbReference>
<dbReference type="InterPro" id="IPR050250">
    <property type="entry name" value="Macrolide_Exporter_MacB"/>
</dbReference>
<dbReference type="AlphaFoldDB" id="A0A094ISN2"/>
<feature type="transmembrane region" description="Helical" evidence="6">
    <location>
        <begin position="359"/>
        <end position="381"/>
    </location>
</feature>
<keyword evidence="4 6" id="KW-1133">Transmembrane helix</keyword>
<dbReference type="Proteomes" id="UP000054363">
    <property type="component" value="Unassembled WGS sequence"/>
</dbReference>
<dbReference type="InterPro" id="IPR025857">
    <property type="entry name" value="MacB_PCD"/>
</dbReference>
<dbReference type="Pfam" id="PF12704">
    <property type="entry name" value="MacB_PCD"/>
    <property type="match status" value="1"/>
</dbReference>
<keyword evidence="2" id="KW-1003">Cell membrane</keyword>
<evidence type="ECO:0000313" key="9">
    <source>
        <dbReference type="EMBL" id="KFZ30157.1"/>
    </source>
</evidence>
<accession>A0A094ISN2</accession>
<dbReference type="PANTHER" id="PTHR30572">
    <property type="entry name" value="MEMBRANE COMPONENT OF TRANSPORTER-RELATED"/>
    <property type="match status" value="1"/>
</dbReference>
<proteinExistence type="predicted"/>
<evidence type="ECO:0000256" key="3">
    <source>
        <dbReference type="ARBA" id="ARBA00022692"/>
    </source>
</evidence>